<dbReference type="EMBL" id="JACICC010000002">
    <property type="protein sequence ID" value="MBB3808748.1"/>
    <property type="molecule type" value="Genomic_DNA"/>
</dbReference>
<sequence>MADNPNVIREFLVALGFKIDEAGAKKFVEGVKSMTQTALALGSAVQVMAATVTAATARLSREMEAMAYSSDRLGSSAGKIKGISYAVEQVGGSASGARQSMENLARFMRDNPGGKGVLQHFLGSGVNLNDTAATFKALGEKFRTMPYANARAFAERFGIDESTFQAMLEPLDKYIAEYNSKLRKLGLDPDEAGRSAKEFMGHWRSMGESISVITDKIVHSLNKELGPQIKQFTEFLDEHGSKIARVVSDIAKGVLDMSRMILDAIVNFNDLDPAVKAAMIMIGGLAGAVWLLSSPIRLLALAAAGLVTLYQDYKRWKETGEVGLVDWAKWEPTIQKLKDTLATVSDWLKKLGGDEIGGIGALQIAFTGFAAYVAGKWVTDILGAFLKVGAGATDLARGGGGRMGLLGLFGGLARAGGVALGAFAGYDSYKLATDEEYRQQSTDKIQQRIDEGKAAEKSAWNASPAGRAWNWAKGKLGFGEGGGKPASGGEGGDNRTWWQRNAPSWLGGKERGEGAGTSPAVDASGYVPFSGVETPEQKALLATIASSESPAYNVMYGGRRFSSYADHPRVDVPIRRGPNAGRTSSAAGLFQMLKGTWDGAANALGLKEFTPPNQDKAAWYLARTRYKRATGRNLHDDLRSGDPETIAGIGRALRGEWTSLPGGIEQGQNAQTLIRRYNKYLEKFQREHQQKIDAQPQPEQQSKPHATLLDAVRQASQALAGYAESGGLARANDNIAAMMDARPLTPDPSVFNRSTVMNYNPKTDVNITGMSDAREAAEQFAGVQMRVNQGFLRNVASAVR</sequence>
<gene>
    <name evidence="1" type="ORF">FHS81_000818</name>
</gene>
<evidence type="ECO:0000313" key="1">
    <source>
        <dbReference type="EMBL" id="MBB3808748.1"/>
    </source>
</evidence>
<organism evidence="1 2">
    <name type="scientific">Pseudochelatococcus contaminans</name>
    <dbReference type="NCBI Taxonomy" id="1538103"/>
    <lineage>
        <taxon>Bacteria</taxon>
        <taxon>Pseudomonadati</taxon>
        <taxon>Pseudomonadota</taxon>
        <taxon>Alphaproteobacteria</taxon>
        <taxon>Hyphomicrobiales</taxon>
        <taxon>Chelatococcaceae</taxon>
        <taxon>Pseudochelatococcus</taxon>
    </lineage>
</organism>
<proteinExistence type="predicted"/>
<dbReference type="SUPFAM" id="SSF53955">
    <property type="entry name" value="Lysozyme-like"/>
    <property type="match status" value="1"/>
</dbReference>
<dbReference type="Gene3D" id="1.10.530.10">
    <property type="match status" value="1"/>
</dbReference>
<reference evidence="1 2" key="1">
    <citation type="submission" date="2020-08" db="EMBL/GenBank/DDBJ databases">
        <title>Genomic Encyclopedia of Type Strains, Phase IV (KMG-IV): sequencing the most valuable type-strain genomes for metagenomic binning, comparative biology and taxonomic classification.</title>
        <authorList>
            <person name="Goeker M."/>
        </authorList>
    </citation>
    <scope>NUCLEOTIDE SEQUENCE [LARGE SCALE GENOMIC DNA]</scope>
    <source>
        <strain evidence="1 2">DSM 28760</strain>
    </source>
</reference>
<evidence type="ECO:0000313" key="2">
    <source>
        <dbReference type="Proteomes" id="UP000537592"/>
    </source>
</evidence>
<keyword evidence="2" id="KW-1185">Reference proteome</keyword>
<name>A0A7W5Z278_9HYPH</name>
<dbReference type="AlphaFoldDB" id="A0A7W5Z278"/>
<dbReference type="RefSeq" id="WP_183750795.1">
    <property type="nucleotide sequence ID" value="NZ_JACICC010000002.1"/>
</dbReference>
<protein>
    <submittedName>
        <fullName evidence="1">Muramidase (Phage lysozyme)</fullName>
    </submittedName>
</protein>
<comment type="caution">
    <text evidence="1">The sequence shown here is derived from an EMBL/GenBank/DDBJ whole genome shotgun (WGS) entry which is preliminary data.</text>
</comment>
<dbReference type="InterPro" id="IPR023346">
    <property type="entry name" value="Lysozyme-like_dom_sf"/>
</dbReference>
<dbReference type="Proteomes" id="UP000537592">
    <property type="component" value="Unassembled WGS sequence"/>
</dbReference>
<accession>A0A7W5Z278</accession>